<evidence type="ECO:0000259" key="6">
    <source>
        <dbReference type="PROSITE" id="PS50075"/>
    </source>
</evidence>
<dbReference type="GO" id="GO:0070395">
    <property type="term" value="P:lipoteichoic acid biosynthetic process"/>
    <property type="evidence" value="ECO:0007669"/>
    <property type="project" value="UniProtKB-UniRule"/>
</dbReference>
<reference evidence="7 8" key="1">
    <citation type="journal article" date="2015" name="Genome Announc.">
        <title>Expanding the biotechnology potential of lactobacilli through comparative genomics of 213 strains and associated genera.</title>
        <authorList>
            <person name="Sun Z."/>
            <person name="Harris H.M."/>
            <person name="McCann A."/>
            <person name="Guo C."/>
            <person name="Argimon S."/>
            <person name="Zhang W."/>
            <person name="Yang X."/>
            <person name="Jeffery I.B."/>
            <person name="Cooney J.C."/>
            <person name="Kagawa T.F."/>
            <person name="Liu W."/>
            <person name="Song Y."/>
            <person name="Salvetti E."/>
            <person name="Wrobel A."/>
            <person name="Rasinkangas P."/>
            <person name="Parkhill J."/>
            <person name="Rea M.C."/>
            <person name="O'Sullivan O."/>
            <person name="Ritari J."/>
            <person name="Douillard F.P."/>
            <person name="Paul Ross R."/>
            <person name="Yang R."/>
            <person name="Briner A.E."/>
            <person name="Felis G.E."/>
            <person name="de Vos W.M."/>
            <person name="Barrangou R."/>
            <person name="Klaenhammer T.R."/>
            <person name="Caufield P.W."/>
            <person name="Cui Y."/>
            <person name="Zhang H."/>
            <person name="O'Toole P.W."/>
        </authorList>
    </citation>
    <scope>NUCLEOTIDE SEQUENCE [LARGE SCALE GENOMIC DNA]</scope>
    <source>
        <strain evidence="7 8">DSM 20014</strain>
    </source>
</reference>
<keyword evidence="2 5" id="KW-0963">Cytoplasm</keyword>
<dbReference type="AlphaFoldDB" id="A0A0R2JHV8"/>
<comment type="subcellular location">
    <subcellularLocation>
        <location evidence="5">Cytoplasm</location>
    </subcellularLocation>
</comment>
<comment type="function">
    <text evidence="5">Carrier protein involved in the D-alanylation of lipoteichoic acid (LTA). The loading of thioester-linked D-alanine onto DltC is catalyzed by D-alanine--D-alanyl carrier protein ligase DltA. The DltC-carried D-alanyl group is further transferred to cell membrane phosphatidylglycerol (PG) by forming an ester bond, probably catalyzed by DltD. D-alanylation of LTA plays an important role in modulating the properties of the cell wall in Gram-positive bacteria, influencing the net charge of the cell wall.</text>
</comment>
<sequence length="89" mass="10012">MKEEDKMTEDMNVQAEVIAIIDDLFMEDVSDMMDEDLFDAGVLDSMAVVELVVALENKFAIKVPVSEMGRDDWNTADKIVEGVKELRNA</sequence>
<evidence type="ECO:0000313" key="8">
    <source>
        <dbReference type="Proteomes" id="UP000051673"/>
    </source>
</evidence>
<name>A0A0R2JHV8_9LACO</name>
<dbReference type="GO" id="GO:0005737">
    <property type="term" value="C:cytoplasm"/>
    <property type="evidence" value="ECO:0007669"/>
    <property type="project" value="UniProtKB-SubCell"/>
</dbReference>
<keyword evidence="3 5" id="KW-0597">Phosphoprotein</keyword>
<evidence type="ECO:0000256" key="1">
    <source>
        <dbReference type="ARBA" id="ARBA00022450"/>
    </source>
</evidence>
<organism evidence="7 8">
    <name type="scientific">Weissella minor</name>
    <dbReference type="NCBI Taxonomy" id="1620"/>
    <lineage>
        <taxon>Bacteria</taxon>
        <taxon>Bacillati</taxon>
        <taxon>Bacillota</taxon>
        <taxon>Bacilli</taxon>
        <taxon>Lactobacillales</taxon>
        <taxon>Lactobacillaceae</taxon>
        <taxon>Weissella</taxon>
    </lineage>
</organism>
<dbReference type="EMBL" id="JQCD01000024">
    <property type="protein sequence ID" value="KRN76896.1"/>
    <property type="molecule type" value="Genomic_DNA"/>
</dbReference>
<evidence type="ECO:0000313" key="7">
    <source>
        <dbReference type="EMBL" id="KRN76896.1"/>
    </source>
</evidence>
<dbReference type="NCBIfam" id="NF003464">
    <property type="entry name" value="PRK05087.1"/>
    <property type="match status" value="1"/>
</dbReference>
<comment type="PTM">
    <text evidence="5">4'-phosphopantetheine is transferred from CoA to a specific serine of apo-DCP.</text>
</comment>
<dbReference type="InterPro" id="IPR003230">
    <property type="entry name" value="DltC"/>
</dbReference>
<protein>
    <recommendedName>
        <fullName evidence="5">D-alanyl carrier protein</fullName>
        <shortName evidence="5">DCP</shortName>
    </recommendedName>
    <alternativeName>
        <fullName evidence="5">D-alanine--poly(phosphoribitol) ligase subunit 2</fullName>
    </alternativeName>
</protein>
<evidence type="ECO:0000256" key="3">
    <source>
        <dbReference type="ARBA" id="ARBA00022553"/>
    </source>
</evidence>
<gene>
    <name evidence="5" type="primary">dltC</name>
    <name evidence="7" type="ORF">IV67_GL000406</name>
</gene>
<dbReference type="GO" id="GO:0036370">
    <property type="term" value="F:D-alanyl carrier activity"/>
    <property type="evidence" value="ECO:0007669"/>
    <property type="project" value="UniProtKB-UniRule"/>
</dbReference>
<dbReference type="STRING" id="1620.IV67_GL000406"/>
<dbReference type="InterPro" id="IPR036736">
    <property type="entry name" value="ACP-like_sf"/>
</dbReference>
<dbReference type="PROSITE" id="PS50075">
    <property type="entry name" value="CARRIER"/>
    <property type="match status" value="1"/>
</dbReference>
<dbReference type="PATRIC" id="fig|1620.3.peg.411"/>
<dbReference type="UniPathway" id="UPA00556"/>
<keyword evidence="4 5" id="KW-0961">Cell wall biogenesis/degradation</keyword>
<dbReference type="Proteomes" id="UP000051673">
    <property type="component" value="Unassembled WGS sequence"/>
</dbReference>
<dbReference type="Pfam" id="PF00550">
    <property type="entry name" value="PP-binding"/>
    <property type="match status" value="1"/>
</dbReference>
<feature type="domain" description="Carrier" evidence="6">
    <location>
        <begin position="8"/>
        <end position="87"/>
    </location>
</feature>
<dbReference type="InterPro" id="IPR009081">
    <property type="entry name" value="PP-bd_ACP"/>
</dbReference>
<evidence type="ECO:0000256" key="2">
    <source>
        <dbReference type="ARBA" id="ARBA00022490"/>
    </source>
</evidence>
<feature type="modified residue" description="O-(pantetheine 4'-phosphoryl)serine" evidence="5">
    <location>
        <position position="45"/>
    </location>
</feature>
<keyword evidence="8" id="KW-1185">Reference proteome</keyword>
<comment type="caution">
    <text evidence="7">The sequence shown here is derived from an EMBL/GenBank/DDBJ whole genome shotgun (WGS) entry which is preliminary data.</text>
</comment>
<evidence type="ECO:0000256" key="4">
    <source>
        <dbReference type="ARBA" id="ARBA00023316"/>
    </source>
</evidence>
<dbReference type="GO" id="GO:0071555">
    <property type="term" value="P:cell wall organization"/>
    <property type="evidence" value="ECO:0007669"/>
    <property type="project" value="UniProtKB-KW"/>
</dbReference>
<dbReference type="HAMAP" id="MF_00565">
    <property type="entry name" value="DltC"/>
    <property type="match status" value="1"/>
</dbReference>
<evidence type="ECO:0000256" key="5">
    <source>
        <dbReference type="HAMAP-Rule" id="MF_00565"/>
    </source>
</evidence>
<proteinExistence type="inferred from homology"/>
<keyword evidence="1 5" id="KW-0596">Phosphopantetheine</keyword>
<dbReference type="SUPFAM" id="SSF47336">
    <property type="entry name" value="ACP-like"/>
    <property type="match status" value="1"/>
</dbReference>
<comment type="pathway">
    <text evidence="5">Cell wall biogenesis; lipoteichoic acid biosynthesis.</text>
</comment>
<dbReference type="NCBIfam" id="TIGR01688">
    <property type="entry name" value="dltC"/>
    <property type="match status" value="1"/>
</dbReference>
<comment type="similarity">
    <text evidence="5">Belongs to the DltC family.</text>
</comment>
<accession>A0A0R2JHV8</accession>
<dbReference type="Gene3D" id="1.10.1200.10">
    <property type="entry name" value="ACP-like"/>
    <property type="match status" value="1"/>
</dbReference>